<dbReference type="PIRSF" id="PIRSF006247">
    <property type="entry name" value="TrkH"/>
    <property type="match status" value="1"/>
</dbReference>
<reference evidence="16" key="1">
    <citation type="journal article" date="2010" name="Insect Mol. Biol.">
        <title>The draft genome sequence of Arsenophonus nasoniae, son-killer bacterium of Nasonia vitripennis, reveals genes associated with virulence and symbiosis.</title>
        <authorList>
            <person name="Wilkes T."/>
            <person name="Darby A.C."/>
            <person name="Choi J."/>
            <person name="Colborne J.K."/>
            <person name="Werren J.H."/>
            <person name="Hurst G.D.D."/>
        </authorList>
    </citation>
    <scope>NUCLEOTIDE SEQUENCE</scope>
</reference>
<feature type="transmembrane region" description="Helical" evidence="15">
    <location>
        <begin position="338"/>
        <end position="371"/>
    </location>
</feature>
<evidence type="ECO:0000256" key="15">
    <source>
        <dbReference type="SAM" id="Phobius"/>
    </source>
</evidence>
<feature type="transmembrane region" description="Helical" evidence="15">
    <location>
        <begin position="248"/>
        <end position="269"/>
    </location>
</feature>
<evidence type="ECO:0000256" key="3">
    <source>
        <dbReference type="ARBA" id="ARBA00022448"/>
    </source>
</evidence>
<keyword evidence="10 13" id="KW-0406">Ion transport</keyword>
<comment type="function">
    <text evidence="13">Low-affinity potassium transport system. Interacts with Trk system potassium uptake protein TrkA.</text>
</comment>
<dbReference type="InterPro" id="IPR004772">
    <property type="entry name" value="TrkH"/>
</dbReference>
<dbReference type="GO" id="GO:0015379">
    <property type="term" value="F:potassium:chloride symporter activity"/>
    <property type="evidence" value="ECO:0007669"/>
    <property type="project" value="InterPro"/>
</dbReference>
<feature type="binding site" evidence="14">
    <location>
        <position position="443"/>
    </location>
    <ligand>
        <name>K(+)</name>
        <dbReference type="ChEBI" id="CHEBI:29103"/>
    </ligand>
</feature>
<name>D2TWQ9_9GAMM</name>
<comment type="similarity">
    <text evidence="2 13">Belongs to the TrkH potassium transport family.</text>
</comment>
<proteinExistence type="inferred from homology"/>
<feature type="transmembrane region" description="Helical" evidence="15">
    <location>
        <begin position="191"/>
        <end position="211"/>
    </location>
</feature>
<dbReference type="EMBL" id="FN545160">
    <property type="protein sequence ID" value="CBA71815.1"/>
    <property type="molecule type" value="Genomic_DNA"/>
</dbReference>
<feature type="binding site" evidence="14">
    <location>
        <position position="119"/>
    </location>
    <ligand>
        <name>K(+)</name>
        <dbReference type="ChEBI" id="CHEBI:29103"/>
    </ligand>
</feature>
<protein>
    <recommendedName>
        <fullName evidence="13">Trk system potassium uptake protein</fullName>
    </recommendedName>
</protein>
<keyword evidence="14" id="KW-0479">Metal-binding</keyword>
<dbReference type="Pfam" id="PF02386">
    <property type="entry name" value="TrkH"/>
    <property type="match status" value="1"/>
</dbReference>
<keyword evidence="4 13" id="KW-1003">Cell membrane</keyword>
<feature type="binding site" evidence="14">
    <location>
        <position position="442"/>
    </location>
    <ligand>
        <name>K(+)</name>
        <dbReference type="ChEBI" id="CHEBI:29103"/>
    </ligand>
</feature>
<keyword evidence="12" id="KW-0407">Ion channel</keyword>
<keyword evidence="9 15" id="KW-1133">Transmembrane helix</keyword>
<feature type="binding site" evidence="14">
    <location>
        <position position="228"/>
    </location>
    <ligand>
        <name>K(+)</name>
        <dbReference type="ChEBI" id="CHEBI:29103"/>
    </ligand>
</feature>
<feature type="transmembrane region" description="Helical" evidence="15">
    <location>
        <begin position="403"/>
        <end position="424"/>
    </location>
</feature>
<evidence type="ECO:0000256" key="1">
    <source>
        <dbReference type="ARBA" id="ARBA00004429"/>
    </source>
</evidence>
<dbReference type="PANTHER" id="PTHR32024:SF2">
    <property type="entry name" value="TRK SYSTEM POTASSIUM UPTAKE PROTEIN TRKG-RELATED"/>
    <property type="match status" value="1"/>
</dbReference>
<keyword evidence="8 13" id="KW-0630">Potassium</keyword>
<keyword evidence="7 15" id="KW-0812">Transmembrane</keyword>
<accession>D2TWQ9</accession>
<evidence type="ECO:0000256" key="14">
    <source>
        <dbReference type="PIRSR" id="PIRSR006247-1"/>
    </source>
</evidence>
<evidence type="ECO:0000256" key="10">
    <source>
        <dbReference type="ARBA" id="ARBA00023065"/>
    </source>
</evidence>
<dbReference type="InterPro" id="IPR003445">
    <property type="entry name" value="Cat_transpt"/>
</dbReference>
<evidence type="ECO:0000256" key="4">
    <source>
        <dbReference type="ARBA" id="ARBA00022475"/>
    </source>
</evidence>
<dbReference type="PANTHER" id="PTHR32024">
    <property type="entry name" value="TRK SYSTEM POTASSIUM UPTAKE PROTEIN TRKG-RELATED"/>
    <property type="match status" value="1"/>
</dbReference>
<evidence type="ECO:0000313" key="16">
    <source>
        <dbReference type="EMBL" id="CBA71815.1"/>
    </source>
</evidence>
<feature type="binding site" evidence="14">
    <location>
        <position position="325"/>
    </location>
    <ligand>
        <name>K(+)</name>
        <dbReference type="ChEBI" id="CHEBI:29103"/>
    </ligand>
</feature>
<keyword evidence="6 13" id="KW-0633">Potassium transport</keyword>
<dbReference type="NCBIfam" id="TIGR00933">
    <property type="entry name" value="2a38"/>
    <property type="match status" value="1"/>
</dbReference>
<dbReference type="GO" id="GO:0005886">
    <property type="term" value="C:plasma membrane"/>
    <property type="evidence" value="ECO:0007669"/>
    <property type="project" value="UniProtKB-SubCell"/>
</dbReference>
<keyword evidence="5 13" id="KW-0997">Cell inner membrane</keyword>
<evidence type="ECO:0000256" key="11">
    <source>
        <dbReference type="ARBA" id="ARBA00023136"/>
    </source>
</evidence>
<evidence type="ECO:0000256" key="6">
    <source>
        <dbReference type="ARBA" id="ARBA00022538"/>
    </source>
</evidence>
<feature type="binding site" evidence="14">
    <location>
        <position position="118"/>
    </location>
    <ligand>
        <name>K(+)</name>
        <dbReference type="ChEBI" id="CHEBI:29103"/>
    </ligand>
</feature>
<dbReference type="GO" id="GO:0046872">
    <property type="term" value="F:metal ion binding"/>
    <property type="evidence" value="ECO:0007669"/>
    <property type="project" value="UniProtKB-KW"/>
</dbReference>
<evidence type="ECO:0000256" key="5">
    <source>
        <dbReference type="ARBA" id="ARBA00022519"/>
    </source>
</evidence>
<feature type="binding site" evidence="14">
    <location>
        <position position="227"/>
    </location>
    <ligand>
        <name>K(+)</name>
        <dbReference type="ChEBI" id="CHEBI:29103"/>
    </ligand>
</feature>
<evidence type="ECO:0000256" key="13">
    <source>
        <dbReference type="PIRNR" id="PIRNR006247"/>
    </source>
</evidence>
<evidence type="ECO:0000256" key="7">
    <source>
        <dbReference type="ARBA" id="ARBA00022692"/>
    </source>
</evidence>
<feature type="transmembrane region" description="Helical" evidence="15">
    <location>
        <begin position="45"/>
        <end position="64"/>
    </location>
</feature>
<dbReference type="NCBIfam" id="NF008020">
    <property type="entry name" value="PRK10750.1"/>
    <property type="match status" value="1"/>
</dbReference>
<evidence type="ECO:0000256" key="12">
    <source>
        <dbReference type="ARBA" id="ARBA00023303"/>
    </source>
</evidence>
<keyword evidence="3 13" id="KW-0813">Transport</keyword>
<organism evidence="16">
    <name type="scientific">Arsenophonus nasoniae</name>
    <name type="common">son-killer infecting Nasonia vitripennis</name>
    <dbReference type="NCBI Taxonomy" id="638"/>
    <lineage>
        <taxon>Bacteria</taxon>
        <taxon>Pseudomonadati</taxon>
        <taxon>Pseudomonadota</taxon>
        <taxon>Gammaproteobacteria</taxon>
        <taxon>Enterobacterales</taxon>
        <taxon>Morganellaceae</taxon>
        <taxon>Arsenophonus</taxon>
    </lineage>
</organism>
<evidence type="ECO:0000256" key="2">
    <source>
        <dbReference type="ARBA" id="ARBA00009137"/>
    </source>
</evidence>
<gene>
    <name evidence="16" type="primary">trkH</name>
    <name evidence="16" type="ORF">ARN_05030</name>
</gene>
<feature type="transmembrane region" description="Helical" evidence="15">
    <location>
        <begin position="12"/>
        <end position="39"/>
    </location>
</feature>
<dbReference type="AlphaFoldDB" id="D2TWQ9"/>
<comment type="subcellular location">
    <subcellularLocation>
        <location evidence="1 13">Cell inner membrane</location>
        <topology evidence="1 13">Multi-pass membrane protein</topology>
    </subcellularLocation>
</comment>
<feature type="binding site" evidence="14">
    <location>
        <position position="326"/>
    </location>
    <ligand>
        <name>K(+)</name>
        <dbReference type="ChEBI" id="CHEBI:29103"/>
    </ligand>
</feature>
<feature type="transmembrane region" description="Helical" evidence="15">
    <location>
        <begin position="463"/>
        <end position="488"/>
    </location>
</feature>
<keyword evidence="11 13" id="KW-0472">Membrane</keyword>
<feature type="transmembrane region" description="Helical" evidence="15">
    <location>
        <begin position="143"/>
        <end position="170"/>
    </location>
</feature>
<sequence length="490" mass="53715">MIFKEPFMHFRAITRIVGLLVILFSVTMIIPGIVALIYRDGAGRAFSQTFVAALIIGLLLWIPNRNNRHDLKPKEGFLIVALFWTVLGSVGALPFIFADRPHLSVTDAFFESFSGLTTTGATTLVGLDALPKAILFYRQMLQWLGGMGIIVLAVAILPLLGVGGMQLYRAEMPGPLKDNKMRPRIAETAKTLWLIYVLLTIVCVIALWGAGMDVFDAISHSFSTVAIGGFSTHDQSIGYFNSPAINTIIAIFLLISGCNFGLHFAVLSGRSLTIYWRDPEFRVFIGFQLVLIVICTLVLLYHSVYDSLFQTFDQAFFQVVSVATTAGFSTDGFANWPLFLPILLLCAAFVGGCAGSTGGGLKVIRILLLFLQGSRELKRLVHPNAVYTIKLGARALPERIIEAVWGFFSAYALVFLISLLLLIATGVDEFSAFASIAATLNNLGPGLGSVAENFTTMNPTGKWILIVTMLFGRLEVFTLLVLFTPTFWRE</sequence>
<feature type="transmembrane region" description="Helical" evidence="15">
    <location>
        <begin position="76"/>
        <end position="97"/>
    </location>
</feature>
<evidence type="ECO:0000256" key="9">
    <source>
        <dbReference type="ARBA" id="ARBA00022989"/>
    </source>
</evidence>
<evidence type="ECO:0000256" key="8">
    <source>
        <dbReference type="ARBA" id="ARBA00022958"/>
    </source>
</evidence>
<feature type="transmembrane region" description="Helical" evidence="15">
    <location>
        <begin position="281"/>
        <end position="301"/>
    </location>
</feature>